<sequence>MSCTDCTEMHCVEKAVFFEFKSRTRTDGNVRDMRLQAQFVTRTAAFVNLRRYHKAGALQDRQHEGGSCRAASRVYDTRGAVSVCLCYAFTGIVTIQPYKHSLPIGAVVTVCTFIPTAVTVDHPVDFMRWA</sequence>
<dbReference type="AlphaFoldDB" id="A0A2U9B3W6"/>
<proteinExistence type="predicted"/>
<dbReference type="EMBL" id="CP026245">
    <property type="protein sequence ID" value="AWO98451.1"/>
    <property type="molecule type" value="Genomic_DNA"/>
</dbReference>
<name>A0A2U9B3W6_SCOMX</name>
<evidence type="ECO:0000313" key="2">
    <source>
        <dbReference type="Proteomes" id="UP000246464"/>
    </source>
</evidence>
<organism evidence="1 2">
    <name type="scientific">Scophthalmus maximus</name>
    <name type="common">Turbot</name>
    <name type="synonym">Psetta maxima</name>
    <dbReference type="NCBI Taxonomy" id="52904"/>
    <lineage>
        <taxon>Eukaryota</taxon>
        <taxon>Metazoa</taxon>
        <taxon>Chordata</taxon>
        <taxon>Craniata</taxon>
        <taxon>Vertebrata</taxon>
        <taxon>Euteleostomi</taxon>
        <taxon>Actinopterygii</taxon>
        <taxon>Neopterygii</taxon>
        <taxon>Teleostei</taxon>
        <taxon>Neoteleostei</taxon>
        <taxon>Acanthomorphata</taxon>
        <taxon>Carangaria</taxon>
        <taxon>Pleuronectiformes</taxon>
        <taxon>Pleuronectoidei</taxon>
        <taxon>Scophthalmidae</taxon>
        <taxon>Scophthalmus</taxon>
    </lineage>
</organism>
<keyword evidence="2" id="KW-1185">Reference proteome</keyword>
<dbReference type="Proteomes" id="UP000246464">
    <property type="component" value="Chromosome 3"/>
</dbReference>
<accession>A0A2U9B3W6</accession>
<evidence type="ECO:0000313" key="1">
    <source>
        <dbReference type="EMBL" id="AWO98451.1"/>
    </source>
</evidence>
<protein>
    <submittedName>
        <fullName evidence="1">Uncharacterized protein</fullName>
    </submittedName>
</protein>
<reference evidence="1 2" key="1">
    <citation type="submission" date="2017-12" db="EMBL/GenBank/DDBJ databases">
        <title>Integrating genomic resources of turbot (Scophthalmus maximus) in depth evaluation of genetic and physical mapping variation across individuals.</title>
        <authorList>
            <person name="Martinez P."/>
        </authorList>
    </citation>
    <scope>NUCLEOTIDE SEQUENCE [LARGE SCALE GENOMIC DNA]</scope>
</reference>
<gene>
    <name evidence="1" type="ORF">SMAX5B_008459</name>
</gene>